<evidence type="ECO:0000256" key="2">
    <source>
        <dbReference type="SAM" id="SignalP"/>
    </source>
</evidence>
<sequence length="518" mass="55310">MSPLVIVGILLSCGASTFGDANGNVNENARDINNLAQKFWWANNDSPLSQAASDYKSTVVSSGHPGNLDLSNNPFFNGGLSSSGSIHAGNGEVIDGSMGFLGVQPSRITFSKKQTQFADSKSQNGVPCQGNGYFCVKKSECHNGIVNGEGLSIIPVTSGVSYCNPKSEACCRYKDQSDYVSSGKSSNFKLTSEPKLTVSNYGETGADANRLSGSSTAKPTRDAPFTGSTVDYSNTKFDDDVRFSSSIRGPPYLPPKCGQDEKLVNGQCQPACGPNFHFVNGRCEPLCGPKEHLVGGQCQPICGPNQRYVNGQCQPICGPKEHLVNGQCQPTCGSNERFVNGQCQPNCGPNQRYVNGQCQPICGPKEQLIGGQCRSTCGPNERFVNGQCQLNCGPNERFVGGQCQPICGPNERLVNGQCQPTCGPNQKLVNGQCQQTCRSNERLVNGQCQPTCGPNERFVNGQCQPTCGPNQRYVNGQCQPICGPNERLVNGQCQPSCGPNQNYVNGQCQPTCGSNERL</sequence>
<feature type="region of interest" description="Disordered" evidence="1">
    <location>
        <begin position="199"/>
        <end position="231"/>
    </location>
</feature>
<reference evidence="4" key="1">
    <citation type="submission" date="2025-08" db="UniProtKB">
        <authorList>
            <consortium name="RefSeq"/>
        </authorList>
    </citation>
    <scope>IDENTIFICATION</scope>
    <source>
        <tissue evidence="4">Whole Larva</tissue>
    </source>
</reference>
<feature type="chain" id="PRO_5046806223" evidence="2">
    <location>
        <begin position="20"/>
        <end position="518"/>
    </location>
</feature>
<organism evidence="3 4">
    <name type="scientific">Nicrophorus vespilloides</name>
    <name type="common">Boreal carrion beetle</name>
    <dbReference type="NCBI Taxonomy" id="110193"/>
    <lineage>
        <taxon>Eukaryota</taxon>
        <taxon>Metazoa</taxon>
        <taxon>Ecdysozoa</taxon>
        <taxon>Arthropoda</taxon>
        <taxon>Hexapoda</taxon>
        <taxon>Insecta</taxon>
        <taxon>Pterygota</taxon>
        <taxon>Neoptera</taxon>
        <taxon>Endopterygota</taxon>
        <taxon>Coleoptera</taxon>
        <taxon>Polyphaga</taxon>
        <taxon>Staphyliniformia</taxon>
        <taxon>Silphidae</taxon>
        <taxon>Nicrophorinae</taxon>
        <taxon>Nicrophorus</taxon>
    </lineage>
</organism>
<name>A0ABM1MXR6_NICVS</name>
<gene>
    <name evidence="4" type="primary">LOC108564763</name>
</gene>
<keyword evidence="2" id="KW-0732">Signal</keyword>
<accession>A0ABM1MXR6</accession>
<feature type="non-terminal residue" evidence="4">
    <location>
        <position position="518"/>
    </location>
</feature>
<dbReference type="GeneID" id="108564763"/>
<feature type="signal peptide" evidence="2">
    <location>
        <begin position="1"/>
        <end position="19"/>
    </location>
</feature>
<dbReference type="Proteomes" id="UP000695000">
    <property type="component" value="Unplaced"/>
</dbReference>
<dbReference type="RefSeq" id="XP_017779366.1">
    <property type="nucleotide sequence ID" value="XM_017923877.1"/>
</dbReference>
<evidence type="ECO:0000313" key="3">
    <source>
        <dbReference type="Proteomes" id="UP000695000"/>
    </source>
</evidence>
<keyword evidence="3" id="KW-1185">Reference proteome</keyword>
<dbReference type="InterPro" id="IPR009030">
    <property type="entry name" value="Growth_fac_rcpt_cys_sf"/>
</dbReference>
<evidence type="ECO:0000313" key="4">
    <source>
        <dbReference type="RefSeq" id="XP_017779366.1"/>
    </source>
</evidence>
<dbReference type="SUPFAM" id="SSF57184">
    <property type="entry name" value="Growth factor receptor domain"/>
    <property type="match status" value="1"/>
</dbReference>
<evidence type="ECO:0000256" key="1">
    <source>
        <dbReference type="SAM" id="MobiDB-lite"/>
    </source>
</evidence>
<protein>
    <submittedName>
        <fullName evidence="4">Uncharacterized protein LOC108564763</fullName>
    </submittedName>
</protein>
<proteinExistence type="predicted"/>